<dbReference type="Gene3D" id="1.10.10.10">
    <property type="entry name" value="Winged helix-like DNA-binding domain superfamily/Winged helix DNA-binding domain"/>
    <property type="match status" value="1"/>
</dbReference>
<evidence type="ECO:0000256" key="1">
    <source>
        <dbReference type="ARBA" id="ARBA00023015"/>
    </source>
</evidence>
<dbReference type="GO" id="GO:0003677">
    <property type="term" value="F:DNA binding"/>
    <property type="evidence" value="ECO:0007669"/>
    <property type="project" value="UniProtKB-KW"/>
</dbReference>
<dbReference type="InterPro" id="IPR008920">
    <property type="entry name" value="TF_FadR/GntR_C"/>
</dbReference>
<reference evidence="5 6" key="1">
    <citation type="journal article" date="2016" name="Front. Microbiol.">
        <title>Genomic Resource of Rice Seed Associated Bacteria.</title>
        <authorList>
            <person name="Midha S."/>
            <person name="Bansal K."/>
            <person name="Sharma S."/>
            <person name="Kumar N."/>
            <person name="Patil P.P."/>
            <person name="Chaudhry V."/>
            <person name="Patil P.B."/>
        </authorList>
    </citation>
    <scope>NUCLEOTIDE SEQUENCE [LARGE SCALE GENOMIC DNA]</scope>
    <source>
        <strain evidence="5 6">NS184</strain>
    </source>
</reference>
<organism evidence="5 6">
    <name type="scientific">Curtobacterium luteum</name>
    <dbReference type="NCBI Taxonomy" id="33881"/>
    <lineage>
        <taxon>Bacteria</taxon>
        <taxon>Bacillati</taxon>
        <taxon>Actinomycetota</taxon>
        <taxon>Actinomycetes</taxon>
        <taxon>Micrococcales</taxon>
        <taxon>Microbacteriaceae</taxon>
        <taxon>Curtobacterium</taxon>
    </lineage>
</organism>
<dbReference type="InterPro" id="IPR036390">
    <property type="entry name" value="WH_DNA-bd_sf"/>
</dbReference>
<dbReference type="OrthoDB" id="4164516at2"/>
<evidence type="ECO:0000313" key="6">
    <source>
        <dbReference type="Proteomes" id="UP000078252"/>
    </source>
</evidence>
<sequence length="213" mass="22568">MIYDRVLDELGAAVVHGTFGTDPVSIDDLVVRTGASRSIVREAVRVLAGVGLLRARRRVGVVALPAVEWDVLDPRVVGWRLSGPDRQVALDELRALRRAVEPAAAAAAASATGDDDGLEALLASADRLAAATGPDDAATFLQADRDLHRRVLDRSGNALFRRLHGVVERALDERAGIRPDAHDVGLHGALARAVADGDTTAARAAMQEIVDRT</sequence>
<keyword evidence="1" id="KW-0805">Transcription regulation</keyword>
<dbReference type="Gene3D" id="1.20.120.530">
    <property type="entry name" value="GntR ligand-binding domain-like"/>
    <property type="match status" value="1"/>
</dbReference>
<proteinExistence type="predicted"/>
<dbReference type="RefSeq" id="WP_058724952.1">
    <property type="nucleotide sequence ID" value="NZ_LDQC01000026.1"/>
</dbReference>
<dbReference type="InterPro" id="IPR036388">
    <property type="entry name" value="WH-like_DNA-bd_sf"/>
</dbReference>
<evidence type="ECO:0000313" key="5">
    <source>
        <dbReference type="EMBL" id="KTR08798.1"/>
    </source>
</evidence>
<dbReference type="PATRIC" id="fig|33881.3.peg.1183"/>
<accession>A0A175RYU3</accession>
<name>A0A175RYU3_9MICO</name>
<keyword evidence="3" id="KW-0804">Transcription</keyword>
<dbReference type="PANTHER" id="PTHR43537:SF44">
    <property type="entry name" value="GNTR FAMILY REGULATORY PROTEIN"/>
    <property type="match status" value="1"/>
</dbReference>
<gene>
    <name evidence="5" type="ORF">NS184_04555</name>
</gene>
<dbReference type="PANTHER" id="PTHR43537">
    <property type="entry name" value="TRANSCRIPTIONAL REGULATOR, GNTR FAMILY"/>
    <property type="match status" value="1"/>
</dbReference>
<dbReference type="AlphaFoldDB" id="A0A175RYU3"/>
<protein>
    <recommendedName>
        <fullName evidence="4">GntR C-terminal domain-containing protein</fullName>
    </recommendedName>
</protein>
<evidence type="ECO:0000256" key="3">
    <source>
        <dbReference type="ARBA" id="ARBA00023163"/>
    </source>
</evidence>
<keyword evidence="2" id="KW-0238">DNA-binding</keyword>
<dbReference type="Pfam" id="PF07729">
    <property type="entry name" value="FCD"/>
    <property type="match status" value="1"/>
</dbReference>
<dbReference type="InterPro" id="IPR011711">
    <property type="entry name" value="GntR_C"/>
</dbReference>
<dbReference type="STRING" id="33881.NS184_04555"/>
<evidence type="ECO:0000256" key="2">
    <source>
        <dbReference type="ARBA" id="ARBA00023125"/>
    </source>
</evidence>
<dbReference type="SUPFAM" id="SSF46785">
    <property type="entry name" value="Winged helix' DNA-binding domain"/>
    <property type="match status" value="1"/>
</dbReference>
<dbReference type="SMART" id="SM00895">
    <property type="entry name" value="FCD"/>
    <property type="match status" value="1"/>
</dbReference>
<comment type="caution">
    <text evidence="5">The sequence shown here is derived from an EMBL/GenBank/DDBJ whole genome shotgun (WGS) entry which is preliminary data.</text>
</comment>
<dbReference type="EMBL" id="LDQC01000026">
    <property type="protein sequence ID" value="KTR08798.1"/>
    <property type="molecule type" value="Genomic_DNA"/>
</dbReference>
<dbReference type="Proteomes" id="UP000078252">
    <property type="component" value="Unassembled WGS sequence"/>
</dbReference>
<evidence type="ECO:0000259" key="4">
    <source>
        <dbReference type="SMART" id="SM00895"/>
    </source>
</evidence>
<dbReference type="SUPFAM" id="SSF48008">
    <property type="entry name" value="GntR ligand-binding domain-like"/>
    <property type="match status" value="1"/>
</dbReference>
<feature type="domain" description="GntR C-terminal" evidence="4">
    <location>
        <begin position="92"/>
        <end position="212"/>
    </location>
</feature>